<evidence type="ECO:0000313" key="3">
    <source>
        <dbReference type="Proteomes" id="UP000276133"/>
    </source>
</evidence>
<proteinExistence type="predicted"/>
<sequence>MLAYLFLVNLLSCSQSESLSSLALDQAVLGIELIDLFSSSVMHWFNLPNASSMFFEHLETENKI</sequence>
<protein>
    <submittedName>
        <fullName evidence="2">Uncharacterized protein</fullName>
    </submittedName>
</protein>
<dbReference type="AlphaFoldDB" id="A0A3M7PI36"/>
<accession>A0A3M7PI36</accession>
<keyword evidence="3" id="KW-1185">Reference proteome</keyword>
<dbReference type="EMBL" id="REGN01010590">
    <property type="protein sequence ID" value="RMZ98729.1"/>
    <property type="molecule type" value="Genomic_DNA"/>
</dbReference>
<reference evidence="2 3" key="1">
    <citation type="journal article" date="2018" name="Sci. Rep.">
        <title>Genomic signatures of local adaptation to the degree of environmental predictability in rotifers.</title>
        <authorList>
            <person name="Franch-Gras L."/>
            <person name="Hahn C."/>
            <person name="Garcia-Roger E.M."/>
            <person name="Carmona M.J."/>
            <person name="Serra M."/>
            <person name="Gomez A."/>
        </authorList>
    </citation>
    <scope>NUCLEOTIDE SEQUENCE [LARGE SCALE GENOMIC DNA]</scope>
    <source>
        <strain evidence="2">HYR1</strain>
    </source>
</reference>
<organism evidence="2 3">
    <name type="scientific">Brachionus plicatilis</name>
    <name type="common">Marine rotifer</name>
    <name type="synonym">Brachionus muelleri</name>
    <dbReference type="NCBI Taxonomy" id="10195"/>
    <lineage>
        <taxon>Eukaryota</taxon>
        <taxon>Metazoa</taxon>
        <taxon>Spiralia</taxon>
        <taxon>Gnathifera</taxon>
        <taxon>Rotifera</taxon>
        <taxon>Eurotatoria</taxon>
        <taxon>Monogononta</taxon>
        <taxon>Pseudotrocha</taxon>
        <taxon>Ploima</taxon>
        <taxon>Brachionidae</taxon>
        <taxon>Brachionus</taxon>
    </lineage>
</organism>
<comment type="caution">
    <text evidence="2">The sequence shown here is derived from an EMBL/GenBank/DDBJ whole genome shotgun (WGS) entry which is preliminary data.</text>
</comment>
<evidence type="ECO:0000313" key="2">
    <source>
        <dbReference type="EMBL" id="RMZ98729.1"/>
    </source>
</evidence>
<evidence type="ECO:0000256" key="1">
    <source>
        <dbReference type="SAM" id="SignalP"/>
    </source>
</evidence>
<feature type="signal peptide" evidence="1">
    <location>
        <begin position="1"/>
        <end position="16"/>
    </location>
</feature>
<gene>
    <name evidence="2" type="ORF">BpHYR1_023071</name>
</gene>
<feature type="chain" id="PRO_5018019256" evidence="1">
    <location>
        <begin position="17"/>
        <end position="64"/>
    </location>
</feature>
<name>A0A3M7PI36_BRAPC</name>
<keyword evidence="1" id="KW-0732">Signal</keyword>
<dbReference type="Proteomes" id="UP000276133">
    <property type="component" value="Unassembled WGS sequence"/>
</dbReference>